<evidence type="ECO:0000313" key="12">
    <source>
        <dbReference type="Proteomes" id="UP000242949"/>
    </source>
</evidence>
<comment type="pathway">
    <text evidence="2 9">Metabolic intermediate biosynthesis; chorismate biosynthesis; chorismate from D-erythrose 4-phosphate and phosphoenolpyruvate: step 6/7.</text>
</comment>
<accession>A0A1G6HCT2</accession>
<name>A0A1G6HCT2_9BACI</name>
<keyword evidence="12" id="KW-1185">Reference proteome</keyword>
<dbReference type="STRING" id="1612202.SAMN05421734_102418"/>
<evidence type="ECO:0000313" key="11">
    <source>
        <dbReference type="EMBL" id="SDB91246.1"/>
    </source>
</evidence>
<dbReference type="NCBIfam" id="TIGR01356">
    <property type="entry name" value="aroA"/>
    <property type="match status" value="1"/>
</dbReference>
<dbReference type="GO" id="GO:0003866">
    <property type="term" value="F:3-phosphoshikimate 1-carboxyvinyltransferase activity"/>
    <property type="evidence" value="ECO:0007669"/>
    <property type="project" value="UniProtKB-UniRule"/>
</dbReference>
<dbReference type="FunFam" id="3.65.10.10:FF:000005">
    <property type="entry name" value="3-phosphoshikimate 1-carboxyvinyltransferase"/>
    <property type="match status" value="1"/>
</dbReference>
<comment type="caution">
    <text evidence="9">Lacks conserved residue(s) required for the propagation of feature annotation.</text>
</comment>
<dbReference type="HAMAP" id="MF_00210">
    <property type="entry name" value="EPSP_synth"/>
    <property type="match status" value="1"/>
</dbReference>
<dbReference type="PROSITE" id="PS00885">
    <property type="entry name" value="EPSP_SYNTHASE_2"/>
    <property type="match status" value="1"/>
</dbReference>
<proteinExistence type="inferred from homology"/>
<evidence type="ECO:0000256" key="1">
    <source>
        <dbReference type="ARBA" id="ARBA00002174"/>
    </source>
</evidence>
<feature type="binding site" evidence="9">
    <location>
        <position position="343"/>
    </location>
    <ligand>
        <name>3-phosphoshikimate</name>
        <dbReference type="ChEBI" id="CHEBI:145989"/>
    </ligand>
</feature>
<evidence type="ECO:0000256" key="9">
    <source>
        <dbReference type="HAMAP-Rule" id="MF_00210"/>
    </source>
</evidence>
<feature type="binding site" evidence="9">
    <location>
        <position position="23"/>
    </location>
    <ligand>
        <name>3-phosphoshikimate</name>
        <dbReference type="ChEBI" id="CHEBI:145989"/>
    </ligand>
</feature>
<feature type="binding site" evidence="9">
    <location>
        <position position="95"/>
    </location>
    <ligand>
        <name>phosphoenolpyruvate</name>
        <dbReference type="ChEBI" id="CHEBI:58702"/>
    </ligand>
</feature>
<evidence type="ECO:0000256" key="5">
    <source>
        <dbReference type="ARBA" id="ARBA00022605"/>
    </source>
</evidence>
<feature type="binding site" evidence="9">
    <location>
        <position position="347"/>
    </location>
    <ligand>
        <name>phosphoenolpyruvate</name>
        <dbReference type="ChEBI" id="CHEBI:58702"/>
    </ligand>
</feature>
<dbReference type="Proteomes" id="UP000242949">
    <property type="component" value="Unassembled WGS sequence"/>
</dbReference>
<dbReference type="CDD" id="cd01556">
    <property type="entry name" value="EPSP_synthase"/>
    <property type="match status" value="1"/>
</dbReference>
<feature type="binding site" evidence="9">
    <location>
        <position position="168"/>
    </location>
    <ligand>
        <name>3-phosphoshikimate</name>
        <dbReference type="ChEBI" id="CHEBI:145989"/>
    </ligand>
</feature>
<feature type="binding site" evidence="9">
    <location>
        <position position="389"/>
    </location>
    <ligand>
        <name>phosphoenolpyruvate</name>
        <dbReference type="ChEBI" id="CHEBI:58702"/>
    </ligand>
</feature>
<feature type="binding site" evidence="9">
    <location>
        <position position="28"/>
    </location>
    <ligand>
        <name>3-phosphoshikimate</name>
        <dbReference type="ChEBI" id="CHEBI:145989"/>
    </ligand>
</feature>
<dbReference type="EC" id="2.5.1.19" evidence="9"/>
<feature type="domain" description="Enolpyruvate transferase" evidence="10">
    <location>
        <begin position="11"/>
        <end position="424"/>
    </location>
</feature>
<dbReference type="PANTHER" id="PTHR21090">
    <property type="entry name" value="AROM/DEHYDROQUINATE SYNTHASE"/>
    <property type="match status" value="1"/>
</dbReference>
<protein>
    <recommendedName>
        <fullName evidence="9">3-phosphoshikimate 1-carboxyvinyltransferase</fullName>
        <ecNumber evidence="9">2.5.1.19</ecNumber>
    </recommendedName>
    <alternativeName>
        <fullName evidence="9">5-enolpyruvylshikimate-3-phosphate synthase</fullName>
        <shortName evidence="9">EPSP synthase</shortName>
        <shortName evidence="9">EPSPS</shortName>
    </alternativeName>
</protein>
<feature type="binding site" evidence="9">
    <location>
        <position position="170"/>
    </location>
    <ligand>
        <name>3-phosphoshikimate</name>
        <dbReference type="ChEBI" id="CHEBI:145989"/>
    </ligand>
</feature>
<keyword evidence="5 9" id="KW-0028">Amino-acid biosynthesis</keyword>
<keyword evidence="4 9" id="KW-0963">Cytoplasm</keyword>
<evidence type="ECO:0000259" key="10">
    <source>
        <dbReference type="Pfam" id="PF00275"/>
    </source>
</evidence>
<dbReference type="GO" id="GO:0009073">
    <property type="term" value="P:aromatic amino acid family biosynthetic process"/>
    <property type="evidence" value="ECO:0007669"/>
    <property type="project" value="UniProtKB-KW"/>
</dbReference>
<feature type="binding site" evidence="9">
    <location>
        <position position="24"/>
    </location>
    <ligand>
        <name>3-phosphoshikimate</name>
        <dbReference type="ChEBI" id="CHEBI:145989"/>
    </ligand>
</feature>
<comment type="similarity">
    <text evidence="3 9">Belongs to the EPSP synthase family.</text>
</comment>
<evidence type="ECO:0000256" key="3">
    <source>
        <dbReference type="ARBA" id="ARBA00009948"/>
    </source>
</evidence>
<keyword evidence="6 9" id="KW-0808">Transferase</keyword>
<dbReference type="InterPro" id="IPR036968">
    <property type="entry name" value="Enolpyruvate_Tfrase_sf"/>
</dbReference>
<dbReference type="AlphaFoldDB" id="A0A1G6HCT2"/>
<dbReference type="UniPathway" id="UPA00053">
    <property type="reaction ID" value="UER00089"/>
</dbReference>
<dbReference type="InterPro" id="IPR023193">
    <property type="entry name" value="EPSP_synthase_CS"/>
</dbReference>
<dbReference type="InterPro" id="IPR013792">
    <property type="entry name" value="RNA3'P_cycl/enolpyr_Trfase_a/b"/>
</dbReference>
<evidence type="ECO:0000256" key="4">
    <source>
        <dbReference type="ARBA" id="ARBA00022490"/>
    </source>
</evidence>
<keyword evidence="7 9" id="KW-0057">Aromatic amino acid biosynthesis</keyword>
<organism evidence="11 12">
    <name type="scientific">Pelagirhabdus alkalitolerans</name>
    <dbReference type="NCBI Taxonomy" id="1612202"/>
    <lineage>
        <taxon>Bacteria</taxon>
        <taxon>Bacillati</taxon>
        <taxon>Bacillota</taxon>
        <taxon>Bacilli</taxon>
        <taxon>Bacillales</taxon>
        <taxon>Bacillaceae</taxon>
        <taxon>Pelagirhabdus</taxon>
    </lineage>
</organism>
<feature type="binding site" evidence="9">
    <location>
        <position position="23"/>
    </location>
    <ligand>
        <name>phosphoenolpyruvate</name>
        <dbReference type="ChEBI" id="CHEBI:58702"/>
    </ligand>
</feature>
<dbReference type="PROSITE" id="PS00104">
    <property type="entry name" value="EPSP_SYNTHASE_1"/>
    <property type="match status" value="1"/>
</dbReference>
<dbReference type="RefSeq" id="WP_090793585.1">
    <property type="nucleotide sequence ID" value="NZ_FMYI01000002.1"/>
</dbReference>
<dbReference type="OrthoDB" id="9809920at2"/>
<comment type="subunit">
    <text evidence="9">Monomer.</text>
</comment>
<evidence type="ECO:0000256" key="6">
    <source>
        <dbReference type="ARBA" id="ARBA00022679"/>
    </source>
</evidence>
<feature type="binding site" evidence="9">
    <location>
        <position position="170"/>
    </location>
    <ligand>
        <name>phosphoenolpyruvate</name>
        <dbReference type="ChEBI" id="CHEBI:58702"/>
    </ligand>
</feature>
<dbReference type="GO" id="GO:0009423">
    <property type="term" value="P:chorismate biosynthetic process"/>
    <property type="evidence" value="ECO:0007669"/>
    <property type="project" value="UniProtKB-UniRule"/>
</dbReference>
<evidence type="ECO:0000256" key="7">
    <source>
        <dbReference type="ARBA" id="ARBA00023141"/>
    </source>
</evidence>
<feature type="binding site" evidence="9">
    <location>
        <position position="123"/>
    </location>
    <ligand>
        <name>phosphoenolpyruvate</name>
        <dbReference type="ChEBI" id="CHEBI:58702"/>
    </ligand>
</feature>
<dbReference type="GO" id="GO:0005737">
    <property type="term" value="C:cytoplasm"/>
    <property type="evidence" value="ECO:0007669"/>
    <property type="project" value="UniProtKB-SubCell"/>
</dbReference>
<comment type="subcellular location">
    <subcellularLocation>
        <location evidence="9">Cytoplasm</location>
    </subcellularLocation>
</comment>
<comment type="function">
    <text evidence="1 9">Catalyzes the transfer of the enolpyruvyl moiety of phosphoenolpyruvate (PEP) to the 5-hydroxyl of shikimate-3-phosphate (S3P) to produce enolpyruvyl shikimate-3-phosphate and inorganic phosphate.</text>
</comment>
<feature type="binding site" evidence="9">
    <location>
        <position position="316"/>
    </location>
    <ligand>
        <name>3-phosphoshikimate</name>
        <dbReference type="ChEBI" id="CHEBI:145989"/>
    </ligand>
</feature>
<dbReference type="SUPFAM" id="SSF55205">
    <property type="entry name" value="EPT/RTPC-like"/>
    <property type="match status" value="1"/>
</dbReference>
<dbReference type="Pfam" id="PF00275">
    <property type="entry name" value="EPSP_synthase"/>
    <property type="match status" value="1"/>
</dbReference>
<dbReference type="EMBL" id="FMYI01000002">
    <property type="protein sequence ID" value="SDB91246.1"/>
    <property type="molecule type" value="Genomic_DNA"/>
</dbReference>
<dbReference type="Gene3D" id="3.65.10.10">
    <property type="entry name" value="Enolpyruvate transferase domain"/>
    <property type="match status" value="2"/>
</dbReference>
<dbReference type="FunFam" id="3.65.10.10:FF:000006">
    <property type="entry name" value="3-phosphoshikimate 1-carboxyvinyltransferase"/>
    <property type="match status" value="1"/>
</dbReference>
<evidence type="ECO:0000256" key="2">
    <source>
        <dbReference type="ARBA" id="ARBA00004811"/>
    </source>
</evidence>
<reference evidence="12" key="1">
    <citation type="submission" date="2016-09" db="EMBL/GenBank/DDBJ databases">
        <authorList>
            <person name="Varghese N."/>
            <person name="Submissions S."/>
        </authorList>
    </citation>
    <scope>NUCLEOTIDE SEQUENCE [LARGE SCALE GENOMIC DNA]</scope>
    <source>
        <strain evidence="12">S5</strain>
    </source>
</reference>
<evidence type="ECO:0000256" key="8">
    <source>
        <dbReference type="ARBA" id="ARBA00044633"/>
    </source>
</evidence>
<dbReference type="PANTHER" id="PTHR21090:SF5">
    <property type="entry name" value="PENTAFUNCTIONAL AROM POLYPEPTIDE"/>
    <property type="match status" value="1"/>
</dbReference>
<dbReference type="GO" id="GO:0008652">
    <property type="term" value="P:amino acid biosynthetic process"/>
    <property type="evidence" value="ECO:0007669"/>
    <property type="project" value="UniProtKB-KW"/>
</dbReference>
<feature type="active site" description="Proton acceptor" evidence="9">
    <location>
        <position position="316"/>
    </location>
</feature>
<dbReference type="InterPro" id="IPR001986">
    <property type="entry name" value="Enolpyruvate_Tfrase_dom"/>
</dbReference>
<gene>
    <name evidence="9" type="primary">aroA</name>
    <name evidence="11" type="ORF">SAMN05421734_102418</name>
</gene>
<sequence>MSEKILRAVNKGLTGELTVPGDKSISHRSIILGALANGTTTIENFLDGEDCIRTIDAFRLMGVSIDQEGKKVTIKSQGKDGLKEPLQPINLGNSGTTARLLIGLLSGLNMHTTLFGDASLTNRPMDRITDPLKEMGASIDGRQNGKYLPIAIRGQRLNNVVFEPKVKSAQVKSGVLLAGLTANGQTTVIESTKTRDHTENMLKAFGGKINVNGNEIVVDPIDSLKPTSIQVPGDISSAAFFLVAASIVPGSKLTIKDVGLNPTRTGIIDSLKKMDASISVEKTKEIGGEIVGDVTVKYSNLKGATIEGDIIPSMIDEIPILALMATQAKGKTIIKDAEELRYKETDRIMTVVDTLKALGAHVEATQDGMIIEGPTPLKEAKVSSHGDHRIGMMIAVASLIATGHVTLKDSDAINISYPGFFDHLDQLTQ</sequence>
<dbReference type="InterPro" id="IPR006264">
    <property type="entry name" value="EPSP_synthase"/>
</dbReference>
<dbReference type="PIRSF" id="PIRSF000505">
    <property type="entry name" value="EPSPS"/>
    <property type="match status" value="1"/>
</dbReference>
<comment type="catalytic activity">
    <reaction evidence="8">
        <text>3-phosphoshikimate + phosphoenolpyruvate = 5-O-(1-carboxyvinyl)-3-phosphoshikimate + phosphate</text>
        <dbReference type="Rhea" id="RHEA:21256"/>
        <dbReference type="ChEBI" id="CHEBI:43474"/>
        <dbReference type="ChEBI" id="CHEBI:57701"/>
        <dbReference type="ChEBI" id="CHEBI:58702"/>
        <dbReference type="ChEBI" id="CHEBI:145989"/>
        <dbReference type="EC" id="2.5.1.19"/>
    </reaction>
    <physiologicalReaction direction="left-to-right" evidence="8">
        <dbReference type="Rhea" id="RHEA:21257"/>
    </physiologicalReaction>
</comment>